<comment type="cofactor">
    <cofactor evidence="3">
        <name>NAD(+)</name>
        <dbReference type="ChEBI" id="CHEBI:57540"/>
    </cofactor>
</comment>
<evidence type="ECO:0000256" key="8">
    <source>
        <dbReference type="ARBA" id="ARBA00023027"/>
    </source>
</evidence>
<evidence type="ECO:0000256" key="9">
    <source>
        <dbReference type="ARBA" id="ARBA00023144"/>
    </source>
</evidence>
<comment type="catalytic activity">
    <reaction evidence="2">
        <text>UDP-alpha-D-glucose = UDP-alpha-D-galactose</text>
        <dbReference type="Rhea" id="RHEA:22168"/>
        <dbReference type="ChEBI" id="CHEBI:58885"/>
        <dbReference type="ChEBI" id="CHEBI:66914"/>
        <dbReference type="EC" id="5.1.3.2"/>
    </reaction>
</comment>
<sequence>MAFDRFNIDTVFDFTGRKAVGESTQLPILYYKYNMNGTMTLLKCMREHDVQNFVFSSSCTVYGAPSPDNLPIKETDPVGCCQCPYAKCKYFTECLLQDLAQGEPDYWRIIIMRYFNPVGAHESGMIGEDPRGDPQNLMPKLAQVAVGKRPILNIYGEDYETKDGSPIRDYIHVVDVAKAHRKTIKNFQDIRGTEVYNIGTGEGKTAWDMVKAFEIACGKPIAFQMCGRRPGDVPKIYCDPSKAEKDLGWRAERSHTQMCADLWRFYTLNPNGYQDASVLRESGLNIEY</sequence>
<evidence type="ECO:0000259" key="12">
    <source>
        <dbReference type="Pfam" id="PF16363"/>
    </source>
</evidence>
<dbReference type="GO" id="GO:0003974">
    <property type="term" value="F:UDP-N-acetylglucosamine 4-epimerase activity"/>
    <property type="evidence" value="ECO:0007669"/>
    <property type="project" value="UniProtKB-EC"/>
</dbReference>
<organism evidence="13">
    <name type="scientific">Phallusia mammillata</name>
    <dbReference type="NCBI Taxonomy" id="59560"/>
    <lineage>
        <taxon>Eukaryota</taxon>
        <taxon>Metazoa</taxon>
        <taxon>Chordata</taxon>
        <taxon>Tunicata</taxon>
        <taxon>Ascidiacea</taxon>
        <taxon>Phlebobranchia</taxon>
        <taxon>Ascidiidae</taxon>
        <taxon>Phallusia</taxon>
    </lineage>
</organism>
<dbReference type="NCBIfam" id="TIGR01179">
    <property type="entry name" value="galE"/>
    <property type="match status" value="1"/>
</dbReference>
<dbReference type="GO" id="GO:0003978">
    <property type="term" value="F:UDP-glucose 4-epimerase activity"/>
    <property type="evidence" value="ECO:0007669"/>
    <property type="project" value="UniProtKB-EC"/>
</dbReference>
<evidence type="ECO:0000256" key="7">
    <source>
        <dbReference type="ARBA" id="ARBA00013189"/>
    </source>
</evidence>
<dbReference type="GO" id="GO:0005829">
    <property type="term" value="C:cytosol"/>
    <property type="evidence" value="ECO:0007669"/>
    <property type="project" value="TreeGrafter"/>
</dbReference>
<accession>A0A6F9DDJ0</accession>
<evidence type="ECO:0000256" key="4">
    <source>
        <dbReference type="ARBA" id="ARBA00002760"/>
    </source>
</evidence>
<keyword evidence="8" id="KW-0520">NAD</keyword>
<proteinExistence type="evidence at transcript level"/>
<name>A0A6F9DDJ0_9ASCI</name>
<keyword evidence="9" id="KW-0299">Galactose metabolism</keyword>
<dbReference type="InterPro" id="IPR005886">
    <property type="entry name" value="UDP_G4E"/>
</dbReference>
<keyword evidence="9" id="KW-0119">Carbohydrate metabolism</keyword>
<dbReference type="Gene3D" id="3.40.50.720">
    <property type="entry name" value="NAD(P)-binding Rossmann-like Domain"/>
    <property type="match status" value="1"/>
</dbReference>
<dbReference type="EMBL" id="LR785347">
    <property type="protein sequence ID" value="CAB3248183.1"/>
    <property type="molecule type" value="mRNA"/>
</dbReference>
<evidence type="ECO:0000256" key="10">
    <source>
        <dbReference type="ARBA" id="ARBA00023235"/>
    </source>
</evidence>
<protein>
    <recommendedName>
        <fullName evidence="11">UDP-N-acetylglucosamine 4-epimerase</fullName>
        <ecNumber evidence="7">5.1.3.2</ecNumber>
        <ecNumber evidence="6">5.1.3.7</ecNumber>
    </recommendedName>
</protein>
<evidence type="ECO:0000256" key="6">
    <source>
        <dbReference type="ARBA" id="ARBA00013175"/>
    </source>
</evidence>
<gene>
    <name evidence="13" type="primary">Gale-003</name>
</gene>
<dbReference type="SUPFAM" id="SSF51735">
    <property type="entry name" value="NAD(P)-binding Rossmann-fold domains"/>
    <property type="match status" value="1"/>
</dbReference>
<dbReference type="EC" id="5.1.3.2" evidence="7"/>
<evidence type="ECO:0000256" key="2">
    <source>
        <dbReference type="ARBA" id="ARBA00000083"/>
    </source>
</evidence>
<evidence type="ECO:0000256" key="5">
    <source>
        <dbReference type="ARBA" id="ARBA00004947"/>
    </source>
</evidence>
<dbReference type="InterPro" id="IPR016040">
    <property type="entry name" value="NAD(P)-bd_dom"/>
</dbReference>
<dbReference type="GO" id="GO:0033499">
    <property type="term" value="P:galactose catabolic process via UDP-galactose, Leloir pathway"/>
    <property type="evidence" value="ECO:0007669"/>
    <property type="project" value="TreeGrafter"/>
</dbReference>
<dbReference type="EC" id="5.1.3.7" evidence="6"/>
<dbReference type="PANTHER" id="PTHR43725:SF47">
    <property type="entry name" value="UDP-GLUCOSE 4-EPIMERASE"/>
    <property type="match status" value="1"/>
</dbReference>
<dbReference type="PANTHER" id="PTHR43725">
    <property type="entry name" value="UDP-GLUCOSE 4-EPIMERASE"/>
    <property type="match status" value="1"/>
</dbReference>
<keyword evidence="10" id="KW-0413">Isomerase</keyword>
<feature type="domain" description="NAD(P)-binding" evidence="12">
    <location>
        <begin position="3"/>
        <end position="261"/>
    </location>
</feature>
<comment type="pathway">
    <text evidence="5">Carbohydrate metabolism; galactose metabolism.</text>
</comment>
<dbReference type="InterPro" id="IPR036291">
    <property type="entry name" value="NAD(P)-bd_dom_sf"/>
</dbReference>
<comment type="function">
    <text evidence="4">Catalyzes two distinct but analogous reactions: the reversible epimerization of UDP-glucose to UDP-galactose and the reversible epimerization of UDP-N-acetylglucosamine to UDP-N-acetylgalactosamine. The reaction with UDP-Gal plays a critical role in the Leloir pathway of galactose catabolism in which galactose is converted to the glycolytic intermediate glucose 6-phosphate. It contributes to the catabolism of dietary galactose and enables the endogenous biosynthesis of both UDP-Gal and UDP-GalNAc when exogenous sources are limited. Both UDP-sugar interconversions are important in the synthesis of glycoproteins and glycolipids.</text>
</comment>
<evidence type="ECO:0000313" key="13">
    <source>
        <dbReference type="EMBL" id="CAB3248183.1"/>
    </source>
</evidence>
<dbReference type="Pfam" id="PF16363">
    <property type="entry name" value="GDP_Man_Dehyd"/>
    <property type="match status" value="1"/>
</dbReference>
<dbReference type="Gene3D" id="3.90.25.10">
    <property type="entry name" value="UDP-galactose 4-epimerase, domain 1"/>
    <property type="match status" value="1"/>
</dbReference>
<evidence type="ECO:0000256" key="3">
    <source>
        <dbReference type="ARBA" id="ARBA00001911"/>
    </source>
</evidence>
<dbReference type="AlphaFoldDB" id="A0A6F9DDJ0"/>
<comment type="catalytic activity">
    <reaction evidence="1">
        <text>UDP-N-acetyl-alpha-D-glucosamine = UDP-N-acetyl-alpha-D-galactosamine</text>
        <dbReference type="Rhea" id="RHEA:20517"/>
        <dbReference type="ChEBI" id="CHEBI:57705"/>
        <dbReference type="ChEBI" id="CHEBI:67138"/>
        <dbReference type="EC" id="5.1.3.7"/>
    </reaction>
</comment>
<evidence type="ECO:0000256" key="1">
    <source>
        <dbReference type="ARBA" id="ARBA00000014"/>
    </source>
</evidence>
<evidence type="ECO:0000256" key="11">
    <source>
        <dbReference type="ARBA" id="ARBA00031827"/>
    </source>
</evidence>
<reference evidence="13" key="1">
    <citation type="submission" date="2020-04" db="EMBL/GenBank/DDBJ databases">
        <authorList>
            <person name="Neveu A P."/>
        </authorList>
    </citation>
    <scope>NUCLEOTIDE SEQUENCE</scope>
    <source>
        <tissue evidence="13">Whole embryo</tissue>
    </source>
</reference>